<dbReference type="Proteomes" id="UP000265520">
    <property type="component" value="Unassembled WGS sequence"/>
</dbReference>
<feature type="non-terminal residue" evidence="1">
    <location>
        <position position="24"/>
    </location>
</feature>
<protein>
    <submittedName>
        <fullName evidence="1">Uncharacterized protein</fullName>
    </submittedName>
</protein>
<evidence type="ECO:0000313" key="1">
    <source>
        <dbReference type="EMBL" id="MCI68729.1"/>
    </source>
</evidence>
<proteinExistence type="predicted"/>
<comment type="caution">
    <text evidence="1">The sequence shown here is derived from an EMBL/GenBank/DDBJ whole genome shotgun (WGS) entry which is preliminary data.</text>
</comment>
<dbReference type="EMBL" id="LXQA010741619">
    <property type="protein sequence ID" value="MCI68729.1"/>
    <property type="molecule type" value="Genomic_DNA"/>
</dbReference>
<reference evidence="1 2" key="1">
    <citation type="journal article" date="2018" name="Front. Plant Sci.">
        <title>Red Clover (Trifolium pratense) and Zigzag Clover (T. medium) - A Picture of Genomic Similarities and Differences.</title>
        <authorList>
            <person name="Dluhosova J."/>
            <person name="Istvanek J."/>
            <person name="Nedelnik J."/>
            <person name="Repkova J."/>
        </authorList>
    </citation>
    <scope>NUCLEOTIDE SEQUENCE [LARGE SCALE GENOMIC DNA]</scope>
    <source>
        <strain evidence="2">cv. 10/8</strain>
        <tissue evidence="1">Leaf</tissue>
    </source>
</reference>
<organism evidence="1 2">
    <name type="scientific">Trifolium medium</name>
    <dbReference type="NCBI Taxonomy" id="97028"/>
    <lineage>
        <taxon>Eukaryota</taxon>
        <taxon>Viridiplantae</taxon>
        <taxon>Streptophyta</taxon>
        <taxon>Embryophyta</taxon>
        <taxon>Tracheophyta</taxon>
        <taxon>Spermatophyta</taxon>
        <taxon>Magnoliopsida</taxon>
        <taxon>eudicotyledons</taxon>
        <taxon>Gunneridae</taxon>
        <taxon>Pentapetalae</taxon>
        <taxon>rosids</taxon>
        <taxon>fabids</taxon>
        <taxon>Fabales</taxon>
        <taxon>Fabaceae</taxon>
        <taxon>Papilionoideae</taxon>
        <taxon>50 kb inversion clade</taxon>
        <taxon>NPAAA clade</taxon>
        <taxon>Hologalegina</taxon>
        <taxon>IRL clade</taxon>
        <taxon>Trifolieae</taxon>
        <taxon>Trifolium</taxon>
    </lineage>
</organism>
<keyword evidence="2" id="KW-1185">Reference proteome</keyword>
<dbReference type="AlphaFoldDB" id="A0A392U5I4"/>
<evidence type="ECO:0000313" key="2">
    <source>
        <dbReference type="Proteomes" id="UP000265520"/>
    </source>
</evidence>
<name>A0A392U5I4_9FABA</name>
<accession>A0A392U5I4</accession>
<sequence length="24" mass="2839">MSSKTQSALQQEYNEIPLVTKEWK</sequence>